<organism evidence="1 2">
    <name type="scientific">Desmophyllum pertusum</name>
    <dbReference type="NCBI Taxonomy" id="174260"/>
    <lineage>
        <taxon>Eukaryota</taxon>
        <taxon>Metazoa</taxon>
        <taxon>Cnidaria</taxon>
        <taxon>Anthozoa</taxon>
        <taxon>Hexacorallia</taxon>
        <taxon>Scleractinia</taxon>
        <taxon>Caryophylliina</taxon>
        <taxon>Caryophylliidae</taxon>
        <taxon>Desmophyllum</taxon>
    </lineage>
</organism>
<proteinExistence type="predicted"/>
<protein>
    <submittedName>
        <fullName evidence="1">Uncharacterized protein</fullName>
    </submittedName>
</protein>
<dbReference type="Proteomes" id="UP001163046">
    <property type="component" value="Unassembled WGS sequence"/>
</dbReference>
<keyword evidence="2" id="KW-1185">Reference proteome</keyword>
<evidence type="ECO:0000313" key="1">
    <source>
        <dbReference type="EMBL" id="KAJ7389050.1"/>
    </source>
</evidence>
<accession>A0A9W9ZX18</accession>
<dbReference type="EMBL" id="MU825442">
    <property type="protein sequence ID" value="KAJ7389050.1"/>
    <property type="molecule type" value="Genomic_DNA"/>
</dbReference>
<name>A0A9W9ZX18_9CNID</name>
<comment type="caution">
    <text evidence="1">The sequence shown here is derived from an EMBL/GenBank/DDBJ whole genome shotgun (WGS) entry which is preliminary data.</text>
</comment>
<reference evidence="1" key="1">
    <citation type="submission" date="2023-01" db="EMBL/GenBank/DDBJ databases">
        <title>Genome assembly of the deep-sea coral Lophelia pertusa.</title>
        <authorList>
            <person name="Herrera S."/>
            <person name="Cordes E."/>
        </authorList>
    </citation>
    <scope>NUCLEOTIDE SEQUENCE</scope>
    <source>
        <strain evidence="1">USNM1676648</strain>
        <tissue evidence="1">Polyp</tissue>
    </source>
</reference>
<evidence type="ECO:0000313" key="2">
    <source>
        <dbReference type="Proteomes" id="UP001163046"/>
    </source>
</evidence>
<dbReference type="AlphaFoldDB" id="A0A9W9ZX18"/>
<sequence>MKRRKKWDEGFKITACAARGSTFYVIMTKDTEEYKGKAQIWFTRRTWDKADNEIQKEYEEGKVITGICYSSGQGRYFVAMTTTREAQRYRRFDDGIDRIKWMDEKEENEFHPTIIFKDPTDQKSLVVMTEDDNRSGYHNHCTFSQKIVFSRR</sequence>
<gene>
    <name evidence="1" type="ORF">OS493_033909</name>
</gene>